<proteinExistence type="predicted"/>
<dbReference type="RefSeq" id="WP_109015588.1">
    <property type="nucleotide sequence ID" value="NZ_BDOQ01000007.1"/>
</dbReference>
<reference evidence="2 3" key="1">
    <citation type="journal article" date="2018" name="Environ. Microbiol.">
        <title>Isolation and genomic characterization of Novimethylophilus kurashikiensis gen. nov. sp. nov., a new lanthanide-dependent methylotrophic species of Methylophilaceae.</title>
        <authorList>
            <person name="Lv H."/>
            <person name="Sahin N."/>
            <person name="Tani A."/>
        </authorList>
    </citation>
    <scope>NUCLEOTIDE SEQUENCE [LARGE SCALE GENOMIC DNA]</scope>
    <source>
        <strain evidence="2 3">La2-4</strain>
    </source>
</reference>
<organism evidence="2 3">
    <name type="scientific">Novimethylophilus kurashikiensis</name>
    <dbReference type="NCBI Taxonomy" id="1825523"/>
    <lineage>
        <taxon>Bacteria</taxon>
        <taxon>Pseudomonadati</taxon>
        <taxon>Pseudomonadota</taxon>
        <taxon>Betaproteobacteria</taxon>
        <taxon>Nitrosomonadales</taxon>
        <taxon>Methylophilaceae</taxon>
        <taxon>Novimethylophilus</taxon>
    </lineage>
</organism>
<comment type="caution">
    <text evidence="2">The sequence shown here is derived from an EMBL/GenBank/DDBJ whole genome shotgun (WGS) entry which is preliminary data.</text>
</comment>
<evidence type="ECO:0000313" key="3">
    <source>
        <dbReference type="Proteomes" id="UP000245081"/>
    </source>
</evidence>
<keyword evidence="3" id="KW-1185">Reference proteome</keyword>
<evidence type="ECO:0000256" key="1">
    <source>
        <dbReference type="SAM" id="MobiDB-lite"/>
    </source>
</evidence>
<keyword evidence="2" id="KW-0675">Receptor</keyword>
<dbReference type="OrthoDB" id="9182861at2"/>
<sequence length="132" mass="14594">MQIKELLFGVPILFFIIWIFAAPVPQDRISRACEPINWVGNVATSTTALSAESHTATTARWSDKLDYSCQFLIWRLFYQADYNKAIAAGLIKPAPSMQSIAIYKPVEQAAPADEHNHPGNPGSLAQPLPVKQ</sequence>
<name>A0A2R5F9A1_9PROT</name>
<dbReference type="AlphaFoldDB" id="A0A2R5F9A1"/>
<dbReference type="EMBL" id="BDOQ01000007">
    <property type="protein sequence ID" value="GBG14399.1"/>
    <property type="molecule type" value="Genomic_DNA"/>
</dbReference>
<gene>
    <name evidence="2" type="ORF">NMK_1998</name>
</gene>
<protein>
    <submittedName>
        <fullName evidence="2">TonB-dependent receptor</fullName>
    </submittedName>
</protein>
<evidence type="ECO:0000313" key="2">
    <source>
        <dbReference type="EMBL" id="GBG14399.1"/>
    </source>
</evidence>
<dbReference type="Proteomes" id="UP000245081">
    <property type="component" value="Unassembled WGS sequence"/>
</dbReference>
<feature type="region of interest" description="Disordered" evidence="1">
    <location>
        <begin position="110"/>
        <end position="132"/>
    </location>
</feature>
<accession>A0A2R5F9A1</accession>